<feature type="domain" description="Reverse transcriptase" evidence="8">
    <location>
        <begin position="40"/>
        <end position="229"/>
    </location>
</feature>
<proteinExistence type="predicted"/>
<dbReference type="EMBL" id="NCKV01024760">
    <property type="protein sequence ID" value="RWS19580.1"/>
    <property type="molecule type" value="Genomic_DNA"/>
</dbReference>
<dbReference type="InterPro" id="IPR000477">
    <property type="entry name" value="RT_dom"/>
</dbReference>
<dbReference type="VEuPathDB" id="VectorBase:LDEU012460"/>
<protein>
    <submittedName>
        <fullName evidence="9">Enzymatic polyprotein-like protein</fullName>
    </submittedName>
</protein>
<evidence type="ECO:0000256" key="2">
    <source>
        <dbReference type="ARBA" id="ARBA00022679"/>
    </source>
</evidence>
<keyword evidence="5" id="KW-0255">Endonuclease</keyword>
<gene>
    <name evidence="9" type="ORF">B4U80_12265</name>
</gene>
<evidence type="ECO:0000256" key="7">
    <source>
        <dbReference type="ARBA" id="ARBA00022918"/>
    </source>
</evidence>
<dbReference type="PROSITE" id="PS50878">
    <property type="entry name" value="RT_POL"/>
    <property type="match status" value="1"/>
</dbReference>
<keyword evidence="2" id="KW-0808">Transferase</keyword>
<keyword evidence="6" id="KW-0378">Hydrolase</keyword>
<sequence>YCDVYKHTINTGDSLPINKSPFRMSRLHEELLRQVINDFMKAKLIESSNSDWSAAAFLVKKPHLPPNFDIYDKKNYRLVIDYRAMNAVTKSDVYPIPIVQSAIDKLAGKKYFSKFDINMAFHQLAIEEKSKEKTAFVTPFGLFEYNRLPMGLKNSPATFQRTINKILSKLKHLGVFAFLDDIIVCSKSIEEHLKTLKLLFDTMIKYGIKLKPEKSELLMTEITYLGHHISETGVKPDPEKVAAILKLRAPKNVKEVQSVLGMLNFYRNYVNNYSKLTER</sequence>
<dbReference type="PANTHER" id="PTHR33064:SF37">
    <property type="entry name" value="RIBONUCLEASE H"/>
    <property type="match status" value="1"/>
</dbReference>
<feature type="non-terminal residue" evidence="9">
    <location>
        <position position="279"/>
    </location>
</feature>
<evidence type="ECO:0000256" key="3">
    <source>
        <dbReference type="ARBA" id="ARBA00022695"/>
    </source>
</evidence>
<dbReference type="InterPro" id="IPR043128">
    <property type="entry name" value="Rev_trsase/Diguanyl_cyclase"/>
</dbReference>
<evidence type="ECO:0000313" key="10">
    <source>
        <dbReference type="Proteomes" id="UP000288716"/>
    </source>
</evidence>
<reference evidence="9 10" key="1">
    <citation type="journal article" date="2018" name="Gigascience">
        <title>Genomes of trombidid mites reveal novel predicted allergens and laterally-transferred genes associated with secondary metabolism.</title>
        <authorList>
            <person name="Dong X."/>
            <person name="Chaisiri K."/>
            <person name="Xia D."/>
            <person name="Armstrong S.D."/>
            <person name="Fang Y."/>
            <person name="Donnelly M.J."/>
            <person name="Kadowaki T."/>
            <person name="McGarry J.W."/>
            <person name="Darby A.C."/>
            <person name="Makepeace B.L."/>
        </authorList>
    </citation>
    <scope>NUCLEOTIDE SEQUENCE [LARGE SCALE GENOMIC DNA]</scope>
    <source>
        <strain evidence="9">UoL-UT</strain>
    </source>
</reference>
<keyword evidence="3" id="KW-0548">Nucleotidyltransferase</keyword>
<evidence type="ECO:0000259" key="8">
    <source>
        <dbReference type="PROSITE" id="PS50878"/>
    </source>
</evidence>
<feature type="non-terminal residue" evidence="9">
    <location>
        <position position="1"/>
    </location>
</feature>
<dbReference type="Pfam" id="PF00078">
    <property type="entry name" value="RVT_1"/>
    <property type="match status" value="1"/>
</dbReference>
<dbReference type="GO" id="GO:0006508">
    <property type="term" value="P:proteolysis"/>
    <property type="evidence" value="ECO:0007669"/>
    <property type="project" value="UniProtKB-KW"/>
</dbReference>
<dbReference type="FunFam" id="3.10.10.10:FF:000007">
    <property type="entry name" value="Retrovirus-related Pol polyprotein from transposon 17.6-like Protein"/>
    <property type="match status" value="1"/>
</dbReference>
<dbReference type="OrthoDB" id="6508513at2759"/>
<organism evidence="9 10">
    <name type="scientific">Leptotrombidium deliense</name>
    <dbReference type="NCBI Taxonomy" id="299467"/>
    <lineage>
        <taxon>Eukaryota</taxon>
        <taxon>Metazoa</taxon>
        <taxon>Ecdysozoa</taxon>
        <taxon>Arthropoda</taxon>
        <taxon>Chelicerata</taxon>
        <taxon>Arachnida</taxon>
        <taxon>Acari</taxon>
        <taxon>Acariformes</taxon>
        <taxon>Trombidiformes</taxon>
        <taxon>Prostigmata</taxon>
        <taxon>Anystina</taxon>
        <taxon>Parasitengona</taxon>
        <taxon>Trombiculoidea</taxon>
        <taxon>Trombiculidae</taxon>
        <taxon>Leptotrombidium</taxon>
    </lineage>
</organism>
<accession>A0A443RWH3</accession>
<keyword evidence="4" id="KW-0540">Nuclease</keyword>
<dbReference type="STRING" id="299467.A0A443RWH3"/>
<dbReference type="Proteomes" id="UP000288716">
    <property type="component" value="Unassembled WGS sequence"/>
</dbReference>
<keyword evidence="10" id="KW-1185">Reference proteome</keyword>
<evidence type="ECO:0000256" key="5">
    <source>
        <dbReference type="ARBA" id="ARBA00022759"/>
    </source>
</evidence>
<comment type="caution">
    <text evidence="9">The sequence shown here is derived from an EMBL/GenBank/DDBJ whole genome shotgun (WGS) entry which is preliminary data.</text>
</comment>
<keyword evidence="7" id="KW-0695">RNA-directed DNA polymerase</keyword>
<evidence type="ECO:0000256" key="4">
    <source>
        <dbReference type="ARBA" id="ARBA00022722"/>
    </source>
</evidence>
<dbReference type="PANTHER" id="PTHR33064">
    <property type="entry name" value="POL PROTEIN"/>
    <property type="match status" value="1"/>
</dbReference>
<dbReference type="GO" id="GO:0004519">
    <property type="term" value="F:endonuclease activity"/>
    <property type="evidence" value="ECO:0007669"/>
    <property type="project" value="UniProtKB-KW"/>
</dbReference>
<dbReference type="CDD" id="cd01647">
    <property type="entry name" value="RT_LTR"/>
    <property type="match status" value="1"/>
</dbReference>
<dbReference type="Gene3D" id="3.30.70.270">
    <property type="match status" value="2"/>
</dbReference>
<dbReference type="GO" id="GO:0008233">
    <property type="term" value="F:peptidase activity"/>
    <property type="evidence" value="ECO:0007669"/>
    <property type="project" value="UniProtKB-KW"/>
</dbReference>
<dbReference type="GO" id="GO:0003964">
    <property type="term" value="F:RNA-directed DNA polymerase activity"/>
    <property type="evidence" value="ECO:0007669"/>
    <property type="project" value="UniProtKB-KW"/>
</dbReference>
<evidence type="ECO:0000256" key="1">
    <source>
        <dbReference type="ARBA" id="ARBA00022670"/>
    </source>
</evidence>
<dbReference type="Gene3D" id="3.10.10.10">
    <property type="entry name" value="HIV Type 1 Reverse Transcriptase, subunit A, domain 1"/>
    <property type="match status" value="1"/>
</dbReference>
<evidence type="ECO:0000313" key="9">
    <source>
        <dbReference type="EMBL" id="RWS19580.1"/>
    </source>
</evidence>
<dbReference type="SUPFAM" id="SSF56672">
    <property type="entry name" value="DNA/RNA polymerases"/>
    <property type="match status" value="1"/>
</dbReference>
<name>A0A443RWH3_9ACAR</name>
<dbReference type="AlphaFoldDB" id="A0A443RWH3"/>
<keyword evidence="1" id="KW-0645">Protease</keyword>
<evidence type="ECO:0000256" key="6">
    <source>
        <dbReference type="ARBA" id="ARBA00022801"/>
    </source>
</evidence>
<dbReference type="InterPro" id="IPR043502">
    <property type="entry name" value="DNA/RNA_pol_sf"/>
</dbReference>
<dbReference type="InterPro" id="IPR051320">
    <property type="entry name" value="Viral_Replic_Matur_Polypro"/>
</dbReference>